<dbReference type="EMBL" id="MN740970">
    <property type="protein sequence ID" value="QHU20627.1"/>
    <property type="molecule type" value="Genomic_DNA"/>
</dbReference>
<evidence type="ECO:0000313" key="6">
    <source>
        <dbReference type="EMBL" id="QHU20627.1"/>
    </source>
</evidence>
<dbReference type="PANTHER" id="PTHR24403:SF67">
    <property type="entry name" value="FI01116P-RELATED"/>
    <property type="match status" value="1"/>
</dbReference>
<dbReference type="Gene3D" id="3.30.160.60">
    <property type="entry name" value="Classic Zinc Finger"/>
    <property type="match status" value="1"/>
</dbReference>
<feature type="domain" description="C2H2-type" evidence="5">
    <location>
        <begin position="58"/>
        <end position="86"/>
    </location>
</feature>
<evidence type="ECO:0000256" key="2">
    <source>
        <dbReference type="ARBA" id="ARBA00022737"/>
    </source>
</evidence>
<dbReference type="PROSITE" id="PS50157">
    <property type="entry name" value="ZINC_FINGER_C2H2_2"/>
    <property type="match status" value="1"/>
</dbReference>
<dbReference type="GO" id="GO:0010468">
    <property type="term" value="P:regulation of gene expression"/>
    <property type="evidence" value="ECO:0007669"/>
    <property type="project" value="TreeGrafter"/>
</dbReference>
<keyword evidence="1" id="KW-0479">Metal-binding</keyword>
<dbReference type="SUPFAM" id="SSF57667">
    <property type="entry name" value="beta-beta-alpha zinc fingers"/>
    <property type="match status" value="1"/>
</dbReference>
<evidence type="ECO:0000256" key="1">
    <source>
        <dbReference type="ARBA" id="ARBA00022723"/>
    </source>
</evidence>
<dbReference type="InterPro" id="IPR050688">
    <property type="entry name" value="Zinc_finger/UBP_domain"/>
</dbReference>
<protein>
    <recommendedName>
        <fullName evidence="5">C2H2-type domain-containing protein</fullName>
    </recommendedName>
</protein>
<proteinExistence type="predicted"/>
<dbReference type="SMART" id="SM00355">
    <property type="entry name" value="ZnF_C2H2"/>
    <property type="match status" value="4"/>
</dbReference>
<evidence type="ECO:0000256" key="4">
    <source>
        <dbReference type="ARBA" id="ARBA00022833"/>
    </source>
</evidence>
<evidence type="ECO:0000259" key="5">
    <source>
        <dbReference type="PROSITE" id="PS50157"/>
    </source>
</evidence>
<keyword evidence="4" id="KW-0862">Zinc</keyword>
<dbReference type="InterPro" id="IPR036236">
    <property type="entry name" value="Znf_C2H2_sf"/>
</dbReference>
<evidence type="ECO:0000256" key="3">
    <source>
        <dbReference type="ARBA" id="ARBA00022771"/>
    </source>
</evidence>
<sequence>MTQKIEIQKTEKKTNPVMTITYFKNEDGHFVCPECNVVKKRQNSMHYHMKKHLEELDHVCKVCKKGFLQKQTLDLHVRSKHPDQLEQKQAKFSCPFDNCEFSAITKGNCVIHCLRVHYQEEINEVMMIDEETKLICCTGCDDTFTSSGSFYYHCKKCLDVGKNDVFEKIKELI</sequence>
<dbReference type="PROSITE" id="PS00028">
    <property type="entry name" value="ZINC_FINGER_C2H2_1"/>
    <property type="match status" value="1"/>
</dbReference>
<dbReference type="AlphaFoldDB" id="A0A6C0KVB3"/>
<dbReference type="PANTHER" id="PTHR24403">
    <property type="entry name" value="ZINC FINGER PROTEIN"/>
    <property type="match status" value="1"/>
</dbReference>
<dbReference type="GO" id="GO:0008270">
    <property type="term" value="F:zinc ion binding"/>
    <property type="evidence" value="ECO:0007669"/>
    <property type="project" value="UniProtKB-KW"/>
</dbReference>
<reference evidence="6" key="1">
    <citation type="journal article" date="2020" name="Nature">
        <title>Giant virus diversity and host interactions through global metagenomics.</title>
        <authorList>
            <person name="Schulz F."/>
            <person name="Roux S."/>
            <person name="Paez-Espino D."/>
            <person name="Jungbluth S."/>
            <person name="Walsh D.A."/>
            <person name="Denef V.J."/>
            <person name="McMahon K.D."/>
            <person name="Konstantinidis K.T."/>
            <person name="Eloe-Fadrosh E.A."/>
            <person name="Kyrpides N.C."/>
            <person name="Woyke T."/>
        </authorList>
    </citation>
    <scope>NUCLEOTIDE SEQUENCE</scope>
    <source>
        <strain evidence="6">GVMAG-S-3300013093-109</strain>
    </source>
</reference>
<dbReference type="GO" id="GO:0005634">
    <property type="term" value="C:nucleus"/>
    <property type="evidence" value="ECO:0007669"/>
    <property type="project" value="TreeGrafter"/>
</dbReference>
<keyword evidence="3" id="KW-0863">Zinc-finger</keyword>
<keyword evidence="2" id="KW-0677">Repeat</keyword>
<name>A0A6C0KVB3_9ZZZZ</name>
<organism evidence="6">
    <name type="scientific">viral metagenome</name>
    <dbReference type="NCBI Taxonomy" id="1070528"/>
    <lineage>
        <taxon>unclassified sequences</taxon>
        <taxon>metagenomes</taxon>
        <taxon>organismal metagenomes</taxon>
    </lineage>
</organism>
<accession>A0A6C0KVB3</accession>
<dbReference type="InterPro" id="IPR013087">
    <property type="entry name" value="Znf_C2H2_type"/>
</dbReference>